<dbReference type="InterPro" id="IPR013325">
    <property type="entry name" value="RNA_pol_sigma_r2"/>
</dbReference>
<dbReference type="AlphaFoldDB" id="A0A937UTK1"/>
<evidence type="ECO:0000256" key="1">
    <source>
        <dbReference type="ARBA" id="ARBA00010641"/>
    </source>
</evidence>
<evidence type="ECO:0000256" key="2">
    <source>
        <dbReference type="ARBA" id="ARBA00023015"/>
    </source>
</evidence>
<name>A0A937UTK1_9ACTN</name>
<dbReference type="Pfam" id="PF08281">
    <property type="entry name" value="Sigma70_r4_2"/>
    <property type="match status" value="1"/>
</dbReference>
<evidence type="ECO:0000256" key="3">
    <source>
        <dbReference type="ARBA" id="ARBA00023082"/>
    </source>
</evidence>
<dbReference type="PANTHER" id="PTHR43133:SF50">
    <property type="entry name" value="ECF RNA POLYMERASE SIGMA FACTOR SIGM"/>
    <property type="match status" value="1"/>
</dbReference>
<dbReference type="Pfam" id="PF04542">
    <property type="entry name" value="Sigma70_r2"/>
    <property type="match status" value="1"/>
</dbReference>
<evidence type="ECO:0000313" key="9">
    <source>
        <dbReference type="EMBL" id="MBL7630106.1"/>
    </source>
</evidence>
<feature type="domain" description="RNA polymerase sigma factor 70 region 4 type 2" evidence="8">
    <location>
        <begin position="126"/>
        <end position="178"/>
    </location>
</feature>
<sequence length="187" mass="20705">MITSSRPEGGTPARAVDPDDAVETDPYAAVGSLYSEHRLELTRLALLLLDDRRGAEDVVQDAFVGLLRNWPRLRAQESALAYLRASVVNRARSQLRRRAVARRVGVRYEPPVWSAEAAALVGEERRAVLEALRGLPPRRRLVLVLRYYLNLSDDEIAQALGIAPATVRSTATRAVRALGDLLGEEDR</sequence>
<comment type="similarity">
    <text evidence="1">Belongs to the sigma-70 factor family. ECF subfamily.</text>
</comment>
<feature type="domain" description="RNA polymerase sigma-70 region 2" evidence="7">
    <location>
        <begin position="33"/>
        <end position="99"/>
    </location>
</feature>
<dbReference type="SUPFAM" id="SSF88659">
    <property type="entry name" value="Sigma3 and sigma4 domains of RNA polymerase sigma factors"/>
    <property type="match status" value="1"/>
</dbReference>
<feature type="region of interest" description="Disordered" evidence="6">
    <location>
        <begin position="1"/>
        <end position="23"/>
    </location>
</feature>
<dbReference type="GO" id="GO:0003677">
    <property type="term" value="F:DNA binding"/>
    <property type="evidence" value="ECO:0007669"/>
    <property type="project" value="UniProtKB-KW"/>
</dbReference>
<dbReference type="Proteomes" id="UP000604475">
    <property type="component" value="Unassembled WGS sequence"/>
</dbReference>
<evidence type="ECO:0000313" key="10">
    <source>
        <dbReference type="Proteomes" id="UP000604475"/>
    </source>
</evidence>
<evidence type="ECO:0000259" key="8">
    <source>
        <dbReference type="Pfam" id="PF08281"/>
    </source>
</evidence>
<dbReference type="Gene3D" id="1.10.10.10">
    <property type="entry name" value="Winged helix-like DNA-binding domain superfamily/Winged helix DNA-binding domain"/>
    <property type="match status" value="1"/>
</dbReference>
<comment type="caution">
    <text evidence="9">The sequence shown here is derived from an EMBL/GenBank/DDBJ whole genome shotgun (WGS) entry which is preliminary data.</text>
</comment>
<keyword evidence="10" id="KW-1185">Reference proteome</keyword>
<keyword evidence="3" id="KW-0731">Sigma factor</keyword>
<dbReference type="CDD" id="cd06171">
    <property type="entry name" value="Sigma70_r4"/>
    <property type="match status" value="1"/>
</dbReference>
<keyword evidence="2" id="KW-0805">Transcription regulation</keyword>
<evidence type="ECO:0000256" key="4">
    <source>
        <dbReference type="ARBA" id="ARBA00023125"/>
    </source>
</evidence>
<dbReference type="NCBIfam" id="TIGR02937">
    <property type="entry name" value="sigma70-ECF"/>
    <property type="match status" value="1"/>
</dbReference>
<dbReference type="GO" id="GO:0016987">
    <property type="term" value="F:sigma factor activity"/>
    <property type="evidence" value="ECO:0007669"/>
    <property type="project" value="UniProtKB-KW"/>
</dbReference>
<dbReference type="InterPro" id="IPR039425">
    <property type="entry name" value="RNA_pol_sigma-70-like"/>
</dbReference>
<dbReference type="SUPFAM" id="SSF88946">
    <property type="entry name" value="Sigma2 domain of RNA polymerase sigma factors"/>
    <property type="match status" value="1"/>
</dbReference>
<organism evidence="9 10">
    <name type="scientific">Frankia nepalensis</name>
    <dbReference type="NCBI Taxonomy" id="1836974"/>
    <lineage>
        <taxon>Bacteria</taxon>
        <taxon>Bacillati</taxon>
        <taxon>Actinomycetota</taxon>
        <taxon>Actinomycetes</taxon>
        <taxon>Frankiales</taxon>
        <taxon>Frankiaceae</taxon>
        <taxon>Frankia</taxon>
    </lineage>
</organism>
<dbReference type="InterPro" id="IPR013249">
    <property type="entry name" value="RNA_pol_sigma70_r4_t2"/>
</dbReference>
<dbReference type="InterPro" id="IPR013324">
    <property type="entry name" value="RNA_pol_sigma_r3/r4-like"/>
</dbReference>
<keyword evidence="4" id="KW-0238">DNA-binding</keyword>
<dbReference type="Gene3D" id="1.10.1740.10">
    <property type="match status" value="1"/>
</dbReference>
<gene>
    <name evidence="9" type="ORF">I7412_23640</name>
</gene>
<accession>A0A937UTK1</accession>
<reference evidence="9" key="1">
    <citation type="submission" date="2020-12" db="EMBL/GenBank/DDBJ databases">
        <title>Genomic characterization of non-nitrogen-fixing Frankia strains.</title>
        <authorList>
            <person name="Carlos-Shanley C."/>
            <person name="Guerra T."/>
            <person name="Hahn D."/>
        </authorList>
    </citation>
    <scope>NUCLEOTIDE SEQUENCE</scope>
    <source>
        <strain evidence="9">CN6</strain>
    </source>
</reference>
<evidence type="ECO:0000256" key="6">
    <source>
        <dbReference type="SAM" id="MobiDB-lite"/>
    </source>
</evidence>
<evidence type="ECO:0000256" key="5">
    <source>
        <dbReference type="ARBA" id="ARBA00023163"/>
    </source>
</evidence>
<proteinExistence type="inferred from homology"/>
<evidence type="ECO:0000259" key="7">
    <source>
        <dbReference type="Pfam" id="PF04542"/>
    </source>
</evidence>
<dbReference type="EMBL" id="JAEACQ010000242">
    <property type="protein sequence ID" value="MBL7630106.1"/>
    <property type="molecule type" value="Genomic_DNA"/>
</dbReference>
<dbReference type="InterPro" id="IPR007627">
    <property type="entry name" value="RNA_pol_sigma70_r2"/>
</dbReference>
<dbReference type="PANTHER" id="PTHR43133">
    <property type="entry name" value="RNA POLYMERASE ECF-TYPE SIGMA FACTO"/>
    <property type="match status" value="1"/>
</dbReference>
<dbReference type="InterPro" id="IPR036388">
    <property type="entry name" value="WH-like_DNA-bd_sf"/>
</dbReference>
<dbReference type="GO" id="GO:0006352">
    <property type="term" value="P:DNA-templated transcription initiation"/>
    <property type="evidence" value="ECO:0007669"/>
    <property type="project" value="InterPro"/>
</dbReference>
<dbReference type="InterPro" id="IPR014284">
    <property type="entry name" value="RNA_pol_sigma-70_dom"/>
</dbReference>
<keyword evidence="5" id="KW-0804">Transcription</keyword>
<protein>
    <submittedName>
        <fullName evidence="9">Sigma-70 family RNA polymerase sigma factor</fullName>
    </submittedName>
</protein>